<comment type="caution">
    <text evidence="3">The sequence shown here is derived from an EMBL/GenBank/DDBJ whole genome shotgun (WGS) entry which is preliminary data.</text>
</comment>
<accession>A0A2T4VWB0</accession>
<name>A0A2T4VWB0_9HYPH</name>
<dbReference type="InterPro" id="IPR016085">
    <property type="entry name" value="Protease_inh_B-barrel_dom"/>
</dbReference>
<gene>
    <name evidence="3" type="ORF">C4617_05655</name>
</gene>
<reference evidence="4" key="1">
    <citation type="submission" date="2018-02" db="EMBL/GenBank/DDBJ databases">
        <title>Genome sequence of Candidatus Liberibacter europaeus.</title>
        <authorList>
            <person name="Frampton R.A."/>
            <person name="Thompson S.M."/>
            <person name="David C."/>
            <person name="Addison S.M."/>
            <person name="Smith G.R."/>
        </authorList>
    </citation>
    <scope>NUCLEOTIDE SEQUENCE [LARGE SCALE GENOMIC DNA]</scope>
</reference>
<dbReference type="SUPFAM" id="SSF50882">
    <property type="entry name" value="beta-Barrel protease inhibitors"/>
    <property type="match status" value="1"/>
</dbReference>
<evidence type="ECO:0000259" key="2">
    <source>
        <dbReference type="Pfam" id="PF02974"/>
    </source>
</evidence>
<evidence type="ECO:0000313" key="4">
    <source>
        <dbReference type="Proteomes" id="UP000240811"/>
    </source>
</evidence>
<dbReference type="Gene3D" id="2.40.128.10">
    <property type="match status" value="1"/>
</dbReference>
<sequence>MQRYCFFVLLFCCILSLYGCVGLEYIGFSSGKSQESVISTPSIESENIPPPVSEDNLSNIQNISQPLKDDSASKMDMIGMWKMSHQNVNCDIILTLTRIKKNFRGTSRGCYGKLALLSAWNMVDGNLELKNVRGNNIIVLSRVDDQLFEGSFDGEDEKVSISR</sequence>
<dbReference type="Pfam" id="PF02974">
    <property type="entry name" value="Inh"/>
    <property type="match status" value="1"/>
</dbReference>
<evidence type="ECO:0000256" key="1">
    <source>
        <dbReference type="ARBA" id="ARBA00022729"/>
    </source>
</evidence>
<dbReference type="InterPro" id="IPR021140">
    <property type="entry name" value="Inh/Omp19"/>
</dbReference>
<protein>
    <recommendedName>
        <fullName evidence="2">Alkaline proteinase inhibitor/ Outer membrane lipoprotein Omp19 domain-containing protein</fullName>
    </recommendedName>
</protein>
<organism evidence="3 4">
    <name type="scientific">Candidatus Liberibacter europaeus</name>
    <dbReference type="NCBI Taxonomy" id="744859"/>
    <lineage>
        <taxon>Bacteria</taxon>
        <taxon>Pseudomonadati</taxon>
        <taxon>Pseudomonadota</taxon>
        <taxon>Alphaproteobacteria</taxon>
        <taxon>Hyphomicrobiales</taxon>
        <taxon>Rhizobiaceae</taxon>
        <taxon>Liberibacter</taxon>
    </lineage>
</organism>
<dbReference type="GO" id="GO:0004866">
    <property type="term" value="F:endopeptidase inhibitor activity"/>
    <property type="evidence" value="ECO:0007669"/>
    <property type="project" value="InterPro"/>
</dbReference>
<dbReference type="AlphaFoldDB" id="A0A2T4VWB0"/>
<dbReference type="PROSITE" id="PS51257">
    <property type="entry name" value="PROKAR_LIPOPROTEIN"/>
    <property type="match status" value="1"/>
</dbReference>
<keyword evidence="1" id="KW-0732">Signal</keyword>
<feature type="domain" description="Alkaline proteinase inhibitor/ Outer membrane lipoprotein Omp19" evidence="2">
    <location>
        <begin position="73"/>
        <end position="163"/>
    </location>
</feature>
<dbReference type="Proteomes" id="UP000240811">
    <property type="component" value="Unassembled WGS sequence"/>
</dbReference>
<dbReference type="EMBL" id="PSQJ01000014">
    <property type="protein sequence ID" value="PTL86040.1"/>
    <property type="molecule type" value="Genomic_DNA"/>
</dbReference>
<proteinExistence type="predicted"/>
<evidence type="ECO:0000313" key="3">
    <source>
        <dbReference type="EMBL" id="PTL86040.1"/>
    </source>
</evidence>